<feature type="non-terminal residue" evidence="2">
    <location>
        <position position="1"/>
    </location>
</feature>
<sequence length="158" mass="17739">GFRDVRALLFSGKNEAIRRSSRMEAYVNVIRNPWISTRKAFEATTLEEIHNLKLLQAMSVLSIHARGPCAVETAKSLQEECNFLWPIRKHCAKKVHCEDEPHSSHFVYHSTCNCGRLRALEETPLALRRPTSTSTATLKKAAAKTCSTGNSPSRILHP</sequence>
<evidence type="ECO:0000256" key="1">
    <source>
        <dbReference type="SAM" id="MobiDB-lite"/>
    </source>
</evidence>
<feature type="compositionally biased region" description="Low complexity" evidence="1">
    <location>
        <begin position="131"/>
        <end position="148"/>
    </location>
</feature>
<proteinExistence type="predicted"/>
<gene>
    <name evidence="2" type="ORF">FKW44_021357</name>
</gene>
<organism evidence="2 3">
    <name type="scientific">Caligus rogercresseyi</name>
    <name type="common">Sea louse</name>
    <dbReference type="NCBI Taxonomy" id="217165"/>
    <lineage>
        <taxon>Eukaryota</taxon>
        <taxon>Metazoa</taxon>
        <taxon>Ecdysozoa</taxon>
        <taxon>Arthropoda</taxon>
        <taxon>Crustacea</taxon>
        <taxon>Multicrustacea</taxon>
        <taxon>Hexanauplia</taxon>
        <taxon>Copepoda</taxon>
        <taxon>Siphonostomatoida</taxon>
        <taxon>Caligidae</taxon>
        <taxon>Caligus</taxon>
    </lineage>
</organism>
<accession>A0A7T8GR45</accession>
<keyword evidence="3" id="KW-1185">Reference proteome</keyword>
<dbReference type="Proteomes" id="UP000595437">
    <property type="component" value="Chromosome 15"/>
</dbReference>
<dbReference type="AlphaFoldDB" id="A0A7T8GR45"/>
<feature type="non-terminal residue" evidence="2">
    <location>
        <position position="158"/>
    </location>
</feature>
<evidence type="ECO:0000313" key="3">
    <source>
        <dbReference type="Proteomes" id="UP000595437"/>
    </source>
</evidence>
<dbReference type="GO" id="GO:0000184">
    <property type="term" value="P:nuclear-transcribed mRNA catabolic process, nonsense-mediated decay"/>
    <property type="evidence" value="ECO:0007669"/>
    <property type="project" value="InterPro"/>
</dbReference>
<dbReference type="Pfam" id="PF10220">
    <property type="entry name" value="Smg8_Smg9"/>
    <property type="match status" value="1"/>
</dbReference>
<feature type="region of interest" description="Disordered" evidence="1">
    <location>
        <begin position="130"/>
        <end position="158"/>
    </location>
</feature>
<feature type="compositionally biased region" description="Polar residues" evidence="1">
    <location>
        <begin position="149"/>
        <end position="158"/>
    </location>
</feature>
<reference evidence="3" key="1">
    <citation type="submission" date="2021-01" db="EMBL/GenBank/DDBJ databases">
        <title>Caligus Genome Assembly.</title>
        <authorList>
            <person name="Gallardo-Escarate C."/>
        </authorList>
    </citation>
    <scope>NUCLEOTIDE SEQUENCE [LARGE SCALE GENOMIC DNA]</scope>
</reference>
<dbReference type="EMBL" id="CP045904">
    <property type="protein sequence ID" value="QQP36304.1"/>
    <property type="molecule type" value="Genomic_DNA"/>
</dbReference>
<name>A0A7T8GR45_CALRO</name>
<dbReference type="InterPro" id="IPR019354">
    <property type="entry name" value="SMG8-like"/>
</dbReference>
<evidence type="ECO:0000313" key="2">
    <source>
        <dbReference type="EMBL" id="QQP36304.1"/>
    </source>
</evidence>
<protein>
    <submittedName>
        <fullName evidence="2">Protein SMG8like</fullName>
    </submittedName>
</protein>